<evidence type="ECO:0000256" key="2">
    <source>
        <dbReference type="ARBA" id="ARBA00006931"/>
    </source>
</evidence>
<keyword evidence="3 10" id="KW-0813">Transport</keyword>
<dbReference type="PANTHER" id="PTHR15495:SF7">
    <property type="entry name" value="GPI INOSITOL-DEACYLASE"/>
    <property type="match status" value="1"/>
</dbReference>
<name>A0A5E8BRE2_9ASCO</name>
<evidence type="ECO:0000256" key="4">
    <source>
        <dbReference type="ARBA" id="ARBA00022692"/>
    </source>
</evidence>
<dbReference type="GO" id="GO:0006505">
    <property type="term" value="P:GPI anchor metabolic process"/>
    <property type="evidence" value="ECO:0007669"/>
    <property type="project" value="TreeGrafter"/>
</dbReference>
<feature type="domain" description="GPI inositol-deacylase PGAP1-like alpha/beta" evidence="12">
    <location>
        <begin position="34"/>
        <end position="264"/>
    </location>
</feature>
<dbReference type="PANTHER" id="PTHR15495">
    <property type="entry name" value="NEGATIVE REGULATOR OF VESICLE FORMATION-RELATED"/>
    <property type="match status" value="1"/>
</dbReference>
<dbReference type="GO" id="GO:0006888">
    <property type="term" value="P:endoplasmic reticulum to Golgi vesicle-mediated transport"/>
    <property type="evidence" value="ECO:0007669"/>
    <property type="project" value="TreeGrafter"/>
</dbReference>
<dbReference type="Proteomes" id="UP000398389">
    <property type="component" value="Unassembled WGS sequence"/>
</dbReference>
<evidence type="ECO:0000259" key="12">
    <source>
        <dbReference type="Pfam" id="PF07819"/>
    </source>
</evidence>
<protein>
    <recommendedName>
        <fullName evidence="10">GPI inositol-deacylase</fullName>
        <ecNumber evidence="10">3.1.-.-</ecNumber>
    </recommendedName>
</protein>
<evidence type="ECO:0000259" key="13">
    <source>
        <dbReference type="Pfam" id="PF25140"/>
    </source>
</evidence>
<keyword evidence="9 10" id="KW-0472">Membrane</keyword>
<gene>
    <name evidence="14" type="ORF">SAPINGB_P003378</name>
</gene>
<comment type="function">
    <text evidence="10">Involved in inositol deacylation of GPI-anchored proteins which plays important roles in the quality control and ER-associated degradation of GPI-anchored proteins.</text>
</comment>
<comment type="subcellular location">
    <subcellularLocation>
        <location evidence="1">Endoplasmic reticulum membrane</location>
        <topology evidence="1">Multi-pass membrane protein</topology>
    </subcellularLocation>
</comment>
<dbReference type="OrthoDB" id="348976at2759"/>
<dbReference type="InterPro" id="IPR029058">
    <property type="entry name" value="AB_hydrolase_fold"/>
</dbReference>
<keyword evidence="15" id="KW-1185">Reference proteome</keyword>
<evidence type="ECO:0000256" key="3">
    <source>
        <dbReference type="ARBA" id="ARBA00022448"/>
    </source>
</evidence>
<feature type="transmembrane region" description="Helical" evidence="10">
    <location>
        <begin position="941"/>
        <end position="961"/>
    </location>
</feature>
<feature type="transmembrane region" description="Helical" evidence="10">
    <location>
        <begin position="850"/>
        <end position="870"/>
    </location>
</feature>
<evidence type="ECO:0000256" key="10">
    <source>
        <dbReference type="RuleBase" id="RU365011"/>
    </source>
</evidence>
<feature type="transmembrane region" description="Helical" evidence="10">
    <location>
        <begin position="773"/>
        <end position="806"/>
    </location>
</feature>
<feature type="transmembrane region" description="Helical" evidence="10">
    <location>
        <begin position="721"/>
        <end position="743"/>
    </location>
</feature>
<comment type="similarity">
    <text evidence="2 10">Belongs to the GPI inositol-deacylase family.</text>
</comment>
<feature type="domain" description="GPI inositol-deacylase transmembrane" evidence="13">
    <location>
        <begin position="624"/>
        <end position="901"/>
    </location>
</feature>
<evidence type="ECO:0000256" key="8">
    <source>
        <dbReference type="ARBA" id="ARBA00022989"/>
    </source>
</evidence>
<evidence type="ECO:0000256" key="7">
    <source>
        <dbReference type="ARBA" id="ARBA00022927"/>
    </source>
</evidence>
<evidence type="ECO:0000256" key="6">
    <source>
        <dbReference type="ARBA" id="ARBA00022824"/>
    </source>
</evidence>
<dbReference type="GO" id="GO:0015031">
    <property type="term" value="P:protein transport"/>
    <property type="evidence" value="ECO:0007669"/>
    <property type="project" value="UniProtKB-KW"/>
</dbReference>
<dbReference type="GeneID" id="43582196"/>
<evidence type="ECO:0000256" key="9">
    <source>
        <dbReference type="ARBA" id="ARBA00023136"/>
    </source>
</evidence>
<feature type="transmembrane region" description="Helical" evidence="10">
    <location>
        <begin position="653"/>
        <end position="677"/>
    </location>
</feature>
<evidence type="ECO:0000313" key="15">
    <source>
        <dbReference type="Proteomes" id="UP000398389"/>
    </source>
</evidence>
<feature type="transmembrane region" description="Helical" evidence="10">
    <location>
        <begin position="967"/>
        <end position="984"/>
    </location>
</feature>
<feature type="transmembrane region" description="Helical" evidence="10">
    <location>
        <begin position="620"/>
        <end position="641"/>
    </location>
</feature>
<evidence type="ECO:0000313" key="14">
    <source>
        <dbReference type="EMBL" id="VVT53049.1"/>
    </source>
</evidence>
<dbReference type="GO" id="GO:0050185">
    <property type="term" value="F:phosphatidylinositol deacylase activity"/>
    <property type="evidence" value="ECO:0007669"/>
    <property type="project" value="TreeGrafter"/>
</dbReference>
<dbReference type="EC" id="3.1.-.-" evidence="10"/>
<feature type="region of interest" description="Disordered" evidence="11">
    <location>
        <begin position="915"/>
        <end position="934"/>
    </location>
</feature>
<dbReference type="InterPro" id="IPR039529">
    <property type="entry name" value="PGAP1/BST1"/>
</dbReference>
<dbReference type="GO" id="GO:0005789">
    <property type="term" value="C:endoplasmic reticulum membrane"/>
    <property type="evidence" value="ECO:0007669"/>
    <property type="project" value="UniProtKB-SubCell"/>
</dbReference>
<evidence type="ECO:0000256" key="11">
    <source>
        <dbReference type="SAM" id="MobiDB-lite"/>
    </source>
</evidence>
<keyword evidence="5 10" id="KW-0378">Hydrolase</keyword>
<evidence type="ECO:0000256" key="1">
    <source>
        <dbReference type="ARBA" id="ARBA00004477"/>
    </source>
</evidence>
<dbReference type="Pfam" id="PF25140">
    <property type="entry name" value="PGAP1_TMD"/>
    <property type="match status" value="1"/>
</dbReference>
<proteinExistence type="inferred from homology"/>
<dbReference type="RefSeq" id="XP_031853987.1">
    <property type="nucleotide sequence ID" value="XM_031998096.1"/>
</dbReference>
<dbReference type="Pfam" id="PF07819">
    <property type="entry name" value="PGAP1"/>
    <property type="match status" value="1"/>
</dbReference>
<dbReference type="Gene3D" id="3.40.50.1820">
    <property type="entry name" value="alpha/beta hydrolase"/>
    <property type="match status" value="1"/>
</dbReference>
<dbReference type="AlphaFoldDB" id="A0A5E8BRE2"/>
<keyword evidence="6 10" id="KW-0256">Endoplasmic reticulum</keyword>
<keyword evidence="8 10" id="KW-1133">Transmembrane helix</keyword>
<dbReference type="SUPFAM" id="SSF53474">
    <property type="entry name" value="alpha/beta-Hydrolases"/>
    <property type="match status" value="1"/>
</dbReference>
<dbReference type="InterPro" id="IPR012908">
    <property type="entry name" value="PGAP1-ab_dom-like"/>
</dbReference>
<keyword evidence="7 10" id="KW-0653">Protein transport</keyword>
<feature type="compositionally biased region" description="Low complexity" evidence="11">
    <location>
        <begin position="918"/>
        <end position="932"/>
    </location>
</feature>
<reference evidence="14 15" key="1">
    <citation type="submission" date="2019-09" db="EMBL/GenBank/DDBJ databases">
        <authorList>
            <person name="Brejova B."/>
        </authorList>
    </citation>
    <scope>NUCLEOTIDE SEQUENCE [LARGE SCALE GENOMIC DNA]</scope>
</reference>
<accession>A0A5E8BRE2</accession>
<organism evidence="14 15">
    <name type="scientific">Magnusiomyces paraingens</name>
    <dbReference type="NCBI Taxonomy" id="2606893"/>
    <lineage>
        <taxon>Eukaryota</taxon>
        <taxon>Fungi</taxon>
        <taxon>Dikarya</taxon>
        <taxon>Ascomycota</taxon>
        <taxon>Saccharomycotina</taxon>
        <taxon>Dipodascomycetes</taxon>
        <taxon>Dipodascales</taxon>
        <taxon>Dipodascaceae</taxon>
        <taxon>Magnusiomyces</taxon>
    </lineage>
</organism>
<evidence type="ECO:0000256" key="5">
    <source>
        <dbReference type="ARBA" id="ARBA00022801"/>
    </source>
</evidence>
<dbReference type="EMBL" id="CABVLU010000003">
    <property type="protein sequence ID" value="VVT53049.1"/>
    <property type="molecule type" value="Genomic_DNA"/>
</dbReference>
<dbReference type="InterPro" id="IPR056824">
    <property type="entry name" value="PGAP1_TMD"/>
</dbReference>
<sequence>MVDLYKRPYTLAHHQPKRLTDAKYDGTPDENFKPDGVPVFFIPGNAGSYRQVRSIASLAAEITASSRKTIPRLDFYTVDFQEDFTAFHGRTLLDQAEYVNDAIQYILKLYDKSDPDIPHPKSVIIIGHSMGGFIARSLVVLNNYLPESINTIVTLATPHTMPPLTFDSEMSRIYNQVNQYWAKSFSEESVNRNPLSSVALVSIGGGKLDNMIQSDYTLVSPLISPSNAFSTLSTTIPGVWTSIDHLAIVWCHQCRYALVRSLLDIVDPSLSSKTKPLSQRMEIFAKYLLSGFEPYQYNKQMAIKTPKRFVIKVNEDSQSLFQTSKISNHIPLKRLNLLPLDKENNDKNQMAHIIDDPESGISYLLCSKLKNTPDEDTISLDLTESIEGPRTYFYSCTEIHSEDAKSIPYSTKQNTESFESGYFPNVGLKSARYHLFNVSQELTDFDFIAALTDLQKQGKGSLININGGFNPTTVEVKSTTLSLLLKGFKIKLKPLEYIDISLKSATSGLISYKAKINSKSICEQPSSSSGFTFLIRQYVLDPFESKWHVNAGESRPVYISFHGVKSPFVPYNKHQSDNLHLQVFSPFFTENTDKCGPVTIKISVDVWGSLSNYVIRYRTLIVPFGFSITASILWLQFWLYLKTGEFISFSSGLDWIVSNLLLRIIPGIILSYVFLSFEATRNILYYLLQFPYLFITRSTPLSYLPQFTQNETLIGESQLSLLLVAPLGFIVSLGFVILVYYVIFFPISKVGKYLANIDKTDNETKNSLQKVNLYPIIVALVVVFGLSFFIFPYTLALFVGLLYILFYYGKASYYFYKTEGSALENSLRKEKDDIKAISVAFISYNMIESFSMLLFLSVIPVGVPIFIAWIHQVIENSLFSKFSSHHNILYLIPMLLSIKTVVKLTDMIAQCSPRGKKASAPSQNQNQNQSATPLPPASSPLIYPAIIILKYSAAFTFIFGFLHVYSIQNFSFLFSIYLFILVHWNRNI</sequence>
<keyword evidence="4 10" id="KW-0812">Transmembrane</keyword>